<reference evidence="8 9" key="1">
    <citation type="journal article" date="2012" name="J. Bacteriol.">
        <title>Complete Genome Sequence of Burkholderia sp. Strain GG4, a Betaproteobacterium That Reduces 3-Oxo-N-Acylhomoserine Lactones and Produces Different N-Acylhomoserine Lactones.</title>
        <authorList>
            <person name="Hong K.W."/>
            <person name="Koh C.L."/>
            <person name="Sam C.K."/>
            <person name="Yin W.F."/>
            <person name="Chan K.G."/>
        </authorList>
    </citation>
    <scope>NUCLEOTIDE SEQUENCE [LARGE SCALE GENOMIC DNA]</scope>
    <source>
        <strain evidence="8 9">GG4</strain>
    </source>
</reference>
<feature type="domain" description="Major facilitator superfamily (MFS) profile" evidence="7">
    <location>
        <begin position="17"/>
        <end position="428"/>
    </location>
</feature>
<evidence type="ECO:0000313" key="9">
    <source>
        <dbReference type="Proteomes" id="UP000032866"/>
    </source>
</evidence>
<dbReference type="GO" id="GO:0005886">
    <property type="term" value="C:plasma membrane"/>
    <property type="evidence" value="ECO:0007669"/>
    <property type="project" value="UniProtKB-SubCell"/>
</dbReference>
<feature type="transmembrane region" description="Helical" evidence="6">
    <location>
        <begin position="172"/>
        <end position="192"/>
    </location>
</feature>
<feature type="transmembrane region" description="Helical" evidence="6">
    <location>
        <begin position="316"/>
        <end position="334"/>
    </location>
</feature>
<evidence type="ECO:0000256" key="3">
    <source>
        <dbReference type="ARBA" id="ARBA00022692"/>
    </source>
</evidence>
<organism evidence="8 9">
    <name type="scientific">Burkholderia cepacia GG4</name>
    <dbReference type="NCBI Taxonomy" id="1009846"/>
    <lineage>
        <taxon>Bacteria</taxon>
        <taxon>Pseudomonadati</taxon>
        <taxon>Pseudomonadota</taxon>
        <taxon>Betaproteobacteria</taxon>
        <taxon>Burkholderiales</taxon>
        <taxon>Burkholderiaceae</taxon>
        <taxon>Burkholderia</taxon>
        <taxon>Burkholderia cepacia complex</taxon>
    </lineage>
</organism>
<feature type="transmembrane region" description="Helical" evidence="6">
    <location>
        <begin position="50"/>
        <end position="67"/>
    </location>
</feature>
<dbReference type="RefSeq" id="WP_014898604.1">
    <property type="nucleotide sequence ID" value="NC_018514.1"/>
</dbReference>
<dbReference type="InterPro" id="IPR020846">
    <property type="entry name" value="MFS_dom"/>
</dbReference>
<feature type="transmembrane region" description="Helical" evidence="6">
    <location>
        <begin position="79"/>
        <end position="97"/>
    </location>
</feature>
<dbReference type="EMBL" id="CP003775">
    <property type="protein sequence ID" value="AFQ49828.1"/>
    <property type="molecule type" value="Genomic_DNA"/>
</dbReference>
<dbReference type="Gene3D" id="1.20.1250.20">
    <property type="entry name" value="MFS general substrate transporter like domains"/>
    <property type="match status" value="2"/>
</dbReference>
<sequence>MATDQRAGRRTNVRWFILAMIFIVTVFNYVDRATLSIAAPSMRHELGFDALTMGIAFSAFGWAYTALQIPGGLILDRFGARLVLGVSLIVWSALTFVQGYVHLFASAFAALFALRFLMGVAESPAFPCNSRLTVMWFPNAERGLATSIFQLAQYFALAVFTPVMTYTVSRWGWHYVFFTTGAVGVLIGLWWLKSVREPQRDHRVNAAELEYIASGGGLPTMGDSPRPFKWREAGAIAANRMMIGIYIGQFCLTSITWFFLTWFPTYLIEAKGMSILKVGLVASVPAIAGCIGGLIGGLWSDWMLKRGFSLTAARKTPIISGLVLSSTIVAANYVHSTTIVILVMSIAFFAKGVGNLGWCIVGDVSPKQAMGISGGIFNFCGNLASIVTPLAIGWMIKRTGTFEVALTYVAALSLLGAFAYLFIVGKLERIEDPASDAATAGGAASVSLKPTRSS</sequence>
<dbReference type="PANTHER" id="PTHR11662:SF399">
    <property type="entry name" value="FI19708P1-RELATED"/>
    <property type="match status" value="1"/>
</dbReference>
<evidence type="ECO:0000313" key="8">
    <source>
        <dbReference type="EMBL" id="AFQ49828.1"/>
    </source>
</evidence>
<feature type="transmembrane region" description="Helical" evidence="6">
    <location>
        <begin position="340"/>
        <end position="364"/>
    </location>
</feature>
<evidence type="ECO:0000259" key="7">
    <source>
        <dbReference type="PROSITE" id="PS50850"/>
    </source>
</evidence>
<dbReference type="InterPro" id="IPR011701">
    <property type="entry name" value="MFS"/>
</dbReference>
<feature type="transmembrane region" description="Helical" evidence="6">
    <location>
        <begin position="376"/>
        <end position="396"/>
    </location>
</feature>
<comment type="subcellular location">
    <subcellularLocation>
        <location evidence="1">Cell membrane</location>
        <topology evidence="1">Multi-pass membrane protein</topology>
    </subcellularLocation>
</comment>
<evidence type="ECO:0000256" key="5">
    <source>
        <dbReference type="ARBA" id="ARBA00023136"/>
    </source>
</evidence>
<feature type="transmembrane region" description="Helical" evidence="6">
    <location>
        <begin position="12"/>
        <end position="30"/>
    </location>
</feature>
<evidence type="ECO:0000256" key="2">
    <source>
        <dbReference type="ARBA" id="ARBA00022475"/>
    </source>
</evidence>
<feature type="transmembrane region" description="Helical" evidence="6">
    <location>
        <begin position="241"/>
        <end position="260"/>
    </location>
</feature>
<evidence type="ECO:0000256" key="6">
    <source>
        <dbReference type="SAM" id="Phobius"/>
    </source>
</evidence>
<feature type="transmembrane region" description="Helical" evidence="6">
    <location>
        <begin position="402"/>
        <end position="423"/>
    </location>
</feature>
<dbReference type="PIRSF" id="PIRSF002808">
    <property type="entry name" value="Hexose_phosphate_transp"/>
    <property type="match status" value="1"/>
</dbReference>
<dbReference type="GO" id="GO:0022857">
    <property type="term" value="F:transmembrane transporter activity"/>
    <property type="evidence" value="ECO:0007669"/>
    <property type="project" value="InterPro"/>
</dbReference>
<dbReference type="PANTHER" id="PTHR11662">
    <property type="entry name" value="SOLUTE CARRIER FAMILY 17"/>
    <property type="match status" value="1"/>
</dbReference>
<dbReference type="PROSITE" id="PS50850">
    <property type="entry name" value="MFS"/>
    <property type="match status" value="1"/>
</dbReference>
<dbReference type="SUPFAM" id="SSF103473">
    <property type="entry name" value="MFS general substrate transporter"/>
    <property type="match status" value="1"/>
</dbReference>
<feature type="transmembrane region" description="Helical" evidence="6">
    <location>
        <begin position="280"/>
        <end position="304"/>
    </location>
</feature>
<keyword evidence="3 6" id="KW-0812">Transmembrane</keyword>
<dbReference type="CDD" id="cd17319">
    <property type="entry name" value="MFS_ExuT_GudP_like"/>
    <property type="match status" value="1"/>
</dbReference>
<keyword evidence="5 6" id="KW-0472">Membrane</keyword>
<name>A0A9W3K301_BURCE</name>
<dbReference type="InterPro" id="IPR050382">
    <property type="entry name" value="MFS_Na/Anion_cotransporter"/>
</dbReference>
<keyword evidence="2" id="KW-1003">Cell membrane</keyword>
<gene>
    <name evidence="8" type="ORF">GEM_3436</name>
</gene>
<dbReference type="Proteomes" id="UP000032866">
    <property type="component" value="Chromosome 2"/>
</dbReference>
<evidence type="ECO:0000256" key="4">
    <source>
        <dbReference type="ARBA" id="ARBA00022989"/>
    </source>
</evidence>
<proteinExistence type="predicted"/>
<evidence type="ECO:0000256" key="1">
    <source>
        <dbReference type="ARBA" id="ARBA00004651"/>
    </source>
</evidence>
<dbReference type="NCBIfam" id="TIGR00893">
    <property type="entry name" value="2A0114"/>
    <property type="match status" value="1"/>
</dbReference>
<dbReference type="AlphaFoldDB" id="A0A9W3K301"/>
<accession>A0A9W3K301</accession>
<dbReference type="Pfam" id="PF07690">
    <property type="entry name" value="MFS_1"/>
    <property type="match status" value="1"/>
</dbReference>
<protein>
    <submittedName>
        <fullName evidence="8">Glucarate transporter</fullName>
    </submittedName>
</protein>
<dbReference type="InterPro" id="IPR000849">
    <property type="entry name" value="Sugar_P_transporter"/>
</dbReference>
<keyword evidence="4 6" id="KW-1133">Transmembrane helix</keyword>
<dbReference type="InterPro" id="IPR036259">
    <property type="entry name" value="MFS_trans_sf"/>
</dbReference>
<dbReference type="KEGG" id="bct:GEM_3436"/>